<reference evidence="2" key="1">
    <citation type="journal article" date="2014" name="Int. J. Syst. Evol. Microbiol.">
        <title>Complete genome sequence of Corynebacterium casei LMG S-19264T (=DSM 44701T), isolated from a smear-ripened cheese.</title>
        <authorList>
            <consortium name="US DOE Joint Genome Institute (JGI-PGF)"/>
            <person name="Walter F."/>
            <person name="Albersmeier A."/>
            <person name="Kalinowski J."/>
            <person name="Ruckert C."/>
        </authorList>
    </citation>
    <scope>NUCLEOTIDE SEQUENCE</scope>
    <source>
        <strain evidence="2">NBRC 110023</strain>
    </source>
</reference>
<dbReference type="EMBL" id="BSOT01000005">
    <property type="protein sequence ID" value="GLR69797.1"/>
    <property type="molecule type" value="Genomic_DNA"/>
</dbReference>
<accession>A0AA37WHE6</accession>
<protein>
    <submittedName>
        <fullName evidence="2">Uncharacterized protein</fullName>
    </submittedName>
</protein>
<dbReference type="AlphaFoldDB" id="A0AA37WHE6"/>
<sequence length="246" mass="27922">MKTPATFRQITLFLCILLGCANMALADTELADTDNIRMLDFVIMSHGHGISDRNIYDDKMLRIAKNHNMTIERSFNVKKFIMGDELLAGVIRINVWHMPKGALKNLSEDADYQSLIEFRNSIHDMAALSIFFAEPDSIGGTAGHTILADLVVMAPDFDVNDRQQYENSVAPITQRYGMTRFASYDITKKLRGVAPEHAVRLNFWNLENPENMKLVGQDPDYKALVSYRNKIHDMAKVTLFFASENK</sequence>
<reference evidence="2" key="2">
    <citation type="submission" date="2023-01" db="EMBL/GenBank/DDBJ databases">
        <title>Draft genome sequence of Agaribacter marinus strain NBRC 110023.</title>
        <authorList>
            <person name="Sun Q."/>
            <person name="Mori K."/>
        </authorList>
    </citation>
    <scope>NUCLEOTIDE SEQUENCE</scope>
    <source>
        <strain evidence="2">NBRC 110023</strain>
    </source>
</reference>
<gene>
    <name evidence="2" type="ORF">GCM10007852_07050</name>
</gene>
<keyword evidence="3" id="KW-1185">Reference proteome</keyword>
<feature type="signal peptide" evidence="1">
    <location>
        <begin position="1"/>
        <end position="26"/>
    </location>
</feature>
<proteinExistence type="predicted"/>
<name>A0AA37WHE6_9ALTE</name>
<comment type="caution">
    <text evidence="2">The sequence shown here is derived from an EMBL/GenBank/DDBJ whole genome shotgun (WGS) entry which is preliminary data.</text>
</comment>
<keyword evidence="1" id="KW-0732">Signal</keyword>
<dbReference type="PROSITE" id="PS51257">
    <property type="entry name" value="PROKAR_LIPOPROTEIN"/>
    <property type="match status" value="1"/>
</dbReference>
<dbReference type="RefSeq" id="WP_284216107.1">
    <property type="nucleotide sequence ID" value="NZ_BSOT01000005.1"/>
</dbReference>
<evidence type="ECO:0000313" key="2">
    <source>
        <dbReference type="EMBL" id="GLR69797.1"/>
    </source>
</evidence>
<feature type="chain" id="PRO_5041455815" evidence="1">
    <location>
        <begin position="27"/>
        <end position="246"/>
    </location>
</feature>
<evidence type="ECO:0000313" key="3">
    <source>
        <dbReference type="Proteomes" id="UP001156601"/>
    </source>
</evidence>
<evidence type="ECO:0000256" key="1">
    <source>
        <dbReference type="SAM" id="SignalP"/>
    </source>
</evidence>
<organism evidence="2 3">
    <name type="scientific">Agaribacter marinus</name>
    <dbReference type="NCBI Taxonomy" id="1431249"/>
    <lineage>
        <taxon>Bacteria</taxon>
        <taxon>Pseudomonadati</taxon>
        <taxon>Pseudomonadota</taxon>
        <taxon>Gammaproteobacteria</taxon>
        <taxon>Alteromonadales</taxon>
        <taxon>Alteromonadaceae</taxon>
        <taxon>Agaribacter</taxon>
    </lineage>
</organism>
<dbReference type="Proteomes" id="UP001156601">
    <property type="component" value="Unassembled WGS sequence"/>
</dbReference>